<comment type="similarity">
    <text evidence="2 8">Belongs to the GTR/RAG GTP-binding protein family.</text>
</comment>
<evidence type="ECO:0000256" key="7">
    <source>
        <dbReference type="ARBA" id="ARBA00049117"/>
    </source>
</evidence>
<dbReference type="PANTHER" id="PTHR11259">
    <property type="entry name" value="RAS-RELATED GTP BINDING RAG/GTR YEAST"/>
    <property type="match status" value="1"/>
</dbReference>
<dbReference type="SUPFAM" id="SSF52540">
    <property type="entry name" value="P-loop containing nucleoside triphosphate hydrolases"/>
    <property type="match status" value="1"/>
</dbReference>
<dbReference type="Pfam" id="PF04670">
    <property type="entry name" value="Gtr1_RagA"/>
    <property type="match status" value="2"/>
</dbReference>
<dbReference type="GO" id="GO:0071230">
    <property type="term" value="P:cellular response to amino acid stimulus"/>
    <property type="evidence" value="ECO:0007669"/>
    <property type="project" value="UniProtKB-UniRule"/>
</dbReference>
<dbReference type="Gene3D" id="3.30.450.190">
    <property type="match status" value="1"/>
</dbReference>
<dbReference type="GO" id="GO:1904263">
    <property type="term" value="P:positive regulation of TORC1 signaling"/>
    <property type="evidence" value="ECO:0007669"/>
    <property type="project" value="TreeGrafter"/>
</dbReference>
<comment type="catalytic activity">
    <reaction evidence="7">
        <text>GTP + H2O = GDP + phosphate + H(+)</text>
        <dbReference type="Rhea" id="RHEA:19669"/>
        <dbReference type="ChEBI" id="CHEBI:15377"/>
        <dbReference type="ChEBI" id="CHEBI:15378"/>
        <dbReference type="ChEBI" id="CHEBI:37565"/>
        <dbReference type="ChEBI" id="CHEBI:43474"/>
        <dbReference type="ChEBI" id="CHEBI:58189"/>
    </reaction>
    <physiologicalReaction direction="left-to-right" evidence="7">
        <dbReference type="Rhea" id="RHEA:19670"/>
    </physiologicalReaction>
</comment>
<dbReference type="Proteomes" id="UP000694906">
    <property type="component" value="Unplaced"/>
</dbReference>
<dbReference type="GO" id="GO:0005765">
    <property type="term" value="C:lysosomal membrane"/>
    <property type="evidence" value="ECO:0007669"/>
    <property type="project" value="UniProtKB-SubCell"/>
</dbReference>
<dbReference type="InterPro" id="IPR006762">
    <property type="entry name" value="Gtr1_RagA"/>
</dbReference>
<dbReference type="FunFam" id="3.30.450.190:FF:000002">
    <property type="entry name" value="Ras-related GTP-binding protein A"/>
    <property type="match status" value="1"/>
</dbReference>
<keyword evidence="5 8" id="KW-0342">GTP-binding</keyword>
<evidence type="ECO:0000256" key="9">
    <source>
        <dbReference type="SAM" id="MobiDB-lite"/>
    </source>
</evidence>
<dbReference type="GO" id="GO:0009267">
    <property type="term" value="P:cellular response to starvation"/>
    <property type="evidence" value="ECO:0007669"/>
    <property type="project" value="TreeGrafter"/>
</dbReference>
<comment type="function">
    <text evidence="8">Guanine nucleotide-binding protein that plays a crucial role in the cellular response to amino acid availability through regulation of the mTORC1 signaling cascade.</text>
</comment>
<evidence type="ECO:0000256" key="6">
    <source>
        <dbReference type="ARBA" id="ARBA00023228"/>
    </source>
</evidence>
<dbReference type="GO" id="GO:1990131">
    <property type="term" value="C:Gtr1-Gtr2 GTPase complex"/>
    <property type="evidence" value="ECO:0007669"/>
    <property type="project" value="TreeGrafter"/>
</dbReference>
<reference evidence="11" key="1">
    <citation type="submission" date="2025-08" db="UniProtKB">
        <authorList>
            <consortium name="RefSeq"/>
        </authorList>
    </citation>
    <scope>IDENTIFICATION</scope>
</reference>
<dbReference type="CTD" id="10325"/>
<keyword evidence="4 8" id="KW-0547">Nucleotide-binding</keyword>
<organism evidence="10 11">
    <name type="scientific">Heterocephalus glaber</name>
    <name type="common">Naked mole rat</name>
    <dbReference type="NCBI Taxonomy" id="10181"/>
    <lineage>
        <taxon>Eukaryota</taxon>
        <taxon>Metazoa</taxon>
        <taxon>Chordata</taxon>
        <taxon>Craniata</taxon>
        <taxon>Vertebrata</taxon>
        <taxon>Euteleostomi</taxon>
        <taxon>Mammalia</taxon>
        <taxon>Eutheria</taxon>
        <taxon>Euarchontoglires</taxon>
        <taxon>Glires</taxon>
        <taxon>Rodentia</taxon>
        <taxon>Hystricomorpha</taxon>
        <taxon>Bathyergidae</taxon>
        <taxon>Heterocephalus</taxon>
    </lineage>
</organism>
<dbReference type="Gene3D" id="3.40.50.300">
    <property type="entry name" value="P-loop containing nucleotide triphosphate hydrolases"/>
    <property type="match status" value="1"/>
</dbReference>
<evidence type="ECO:0000256" key="4">
    <source>
        <dbReference type="ARBA" id="ARBA00022741"/>
    </source>
</evidence>
<sequence length="342" mass="39325">MEEYDSEKKMENENLGPRMDPPLGEPEGSLGWVLPNTAMKKKVLLMGKSGSGKTSMRSIIFANYIARDTRRLGATILDRLHSLQINSSLSTYSLVDSVGNTKTFDVEHSHVRFLGNLVLNLWDCGGQDTFMENYFTSQRDNIFQNVEVLIYVFDVESRELEKDMHYYQSCLEAILQNSPDAKIFCLVHKMDLVQEDQRDLAWSSIVYQLIPNVQQLEMNLRNFAEIIEADEVLLFERATFLVISHYQCKDQRDAHRFEKISNIIKQFKLSCSKLAASFQSMEVRNSNFAAFIDIFTSNTYVMVVMSDPSIPSAATLINIRNARKHFEKLERVDGPKQCLLMR</sequence>
<dbReference type="InterPro" id="IPR027417">
    <property type="entry name" value="P-loop_NTPase"/>
</dbReference>
<dbReference type="GO" id="GO:0003924">
    <property type="term" value="F:GTPase activity"/>
    <property type="evidence" value="ECO:0007669"/>
    <property type="project" value="TreeGrafter"/>
</dbReference>
<protein>
    <recommendedName>
        <fullName evidence="8">Ras-related GTP-binding protein</fullName>
    </recommendedName>
</protein>
<dbReference type="GO" id="GO:0005634">
    <property type="term" value="C:nucleus"/>
    <property type="evidence" value="ECO:0007669"/>
    <property type="project" value="TreeGrafter"/>
</dbReference>
<feature type="compositionally biased region" description="Basic and acidic residues" evidence="9">
    <location>
        <begin position="1"/>
        <end position="12"/>
    </location>
</feature>
<proteinExistence type="inferred from homology"/>
<keyword evidence="10" id="KW-1185">Reference proteome</keyword>
<accession>A0AAX6QHP8</accession>
<evidence type="ECO:0000256" key="2">
    <source>
        <dbReference type="ARBA" id="ARBA00007756"/>
    </source>
</evidence>
<dbReference type="CDD" id="cd11384">
    <property type="entry name" value="RagA_like"/>
    <property type="match status" value="1"/>
</dbReference>
<evidence type="ECO:0000256" key="5">
    <source>
        <dbReference type="ARBA" id="ARBA00023134"/>
    </source>
</evidence>
<evidence type="ECO:0000256" key="8">
    <source>
        <dbReference type="RuleBase" id="RU367014"/>
    </source>
</evidence>
<gene>
    <name evidence="11" type="primary">Rragb</name>
</gene>
<dbReference type="GeneID" id="101698006"/>
<keyword evidence="6 8" id="KW-0458">Lysosome</keyword>
<dbReference type="PANTHER" id="PTHR11259:SF4">
    <property type="entry name" value="RAS-RELATED GTP-BINDING PROTEIN B"/>
    <property type="match status" value="1"/>
</dbReference>
<evidence type="ECO:0000256" key="1">
    <source>
        <dbReference type="ARBA" id="ARBA00004656"/>
    </source>
</evidence>
<dbReference type="RefSeq" id="XP_004873603.1">
    <property type="nucleotide sequence ID" value="XM_004873546.3"/>
</dbReference>
<dbReference type="InterPro" id="IPR039397">
    <property type="entry name" value="RagA/B"/>
</dbReference>
<evidence type="ECO:0000313" key="10">
    <source>
        <dbReference type="Proteomes" id="UP000694906"/>
    </source>
</evidence>
<name>A0AAX6QHP8_HETGA</name>
<comment type="subcellular location">
    <subcellularLocation>
        <location evidence="8">Cytoplasm</location>
    </subcellularLocation>
    <subcellularLocation>
        <location evidence="8">Lysosome</location>
    </subcellularLocation>
    <subcellularLocation>
        <location evidence="1">Lysosome membrane</location>
    </subcellularLocation>
</comment>
<evidence type="ECO:0000313" key="11">
    <source>
        <dbReference type="RefSeq" id="XP_004873603.1"/>
    </source>
</evidence>
<evidence type="ECO:0000256" key="3">
    <source>
        <dbReference type="ARBA" id="ARBA00022490"/>
    </source>
</evidence>
<dbReference type="GO" id="GO:0010507">
    <property type="term" value="P:negative regulation of autophagy"/>
    <property type="evidence" value="ECO:0007669"/>
    <property type="project" value="TreeGrafter"/>
</dbReference>
<dbReference type="AlphaFoldDB" id="A0AAX6QHP8"/>
<feature type="region of interest" description="Disordered" evidence="9">
    <location>
        <begin position="1"/>
        <end position="27"/>
    </location>
</feature>
<dbReference type="GO" id="GO:0005525">
    <property type="term" value="F:GTP binding"/>
    <property type="evidence" value="ECO:0007669"/>
    <property type="project" value="UniProtKB-UniRule"/>
</dbReference>
<keyword evidence="3 8" id="KW-0963">Cytoplasm</keyword>